<dbReference type="SUPFAM" id="SSF51735">
    <property type="entry name" value="NAD(P)-binding Rossmann-fold domains"/>
    <property type="match status" value="1"/>
</dbReference>
<comment type="caution">
    <text evidence="3">The sequence shown here is derived from an EMBL/GenBank/DDBJ whole genome shotgun (WGS) entry which is preliminary data.</text>
</comment>
<evidence type="ECO:0000259" key="1">
    <source>
        <dbReference type="Pfam" id="PF01408"/>
    </source>
</evidence>
<dbReference type="Pfam" id="PF01408">
    <property type="entry name" value="GFO_IDH_MocA"/>
    <property type="match status" value="1"/>
</dbReference>
<feature type="domain" description="Gfo/Idh/MocA-like oxidoreductase N-terminal" evidence="1">
    <location>
        <begin position="7"/>
        <end position="125"/>
    </location>
</feature>
<dbReference type="PANTHER" id="PTHR43377">
    <property type="entry name" value="BILIVERDIN REDUCTASE A"/>
    <property type="match status" value="1"/>
</dbReference>
<dbReference type="Gene3D" id="3.30.360.10">
    <property type="entry name" value="Dihydrodipicolinate Reductase, domain 2"/>
    <property type="match status" value="1"/>
</dbReference>
<evidence type="ECO:0000313" key="3">
    <source>
        <dbReference type="EMBL" id="OHA04006.1"/>
    </source>
</evidence>
<organism evidence="3 4">
    <name type="scientific">Candidatus Sungbacteria bacterium RIFCSPHIGHO2_02_FULL_53_17</name>
    <dbReference type="NCBI Taxonomy" id="1802275"/>
    <lineage>
        <taxon>Bacteria</taxon>
        <taxon>Candidatus Sungiibacteriota</taxon>
    </lineage>
</organism>
<dbReference type="InterPro" id="IPR055170">
    <property type="entry name" value="GFO_IDH_MocA-like_dom"/>
</dbReference>
<dbReference type="InterPro" id="IPR051450">
    <property type="entry name" value="Gfo/Idh/MocA_Oxidoreductases"/>
</dbReference>
<proteinExistence type="predicted"/>
<evidence type="ECO:0000313" key="4">
    <source>
        <dbReference type="Proteomes" id="UP000177177"/>
    </source>
</evidence>
<dbReference type="Proteomes" id="UP000177177">
    <property type="component" value="Unassembled WGS sequence"/>
</dbReference>
<feature type="domain" description="GFO/IDH/MocA-like oxidoreductase" evidence="2">
    <location>
        <begin position="134"/>
        <end position="243"/>
    </location>
</feature>
<dbReference type="Pfam" id="PF22725">
    <property type="entry name" value="GFO_IDH_MocA_C3"/>
    <property type="match status" value="1"/>
</dbReference>
<dbReference type="AlphaFoldDB" id="A0A1G2KX25"/>
<protein>
    <recommendedName>
        <fullName evidence="5">Gfo/Idh/MocA-like oxidoreductase N-terminal domain-containing protein</fullName>
    </recommendedName>
</protein>
<name>A0A1G2KX25_9BACT</name>
<evidence type="ECO:0008006" key="5">
    <source>
        <dbReference type="Google" id="ProtNLM"/>
    </source>
</evidence>
<dbReference type="Gene3D" id="3.40.50.720">
    <property type="entry name" value="NAD(P)-binding Rossmann-like Domain"/>
    <property type="match status" value="1"/>
</dbReference>
<dbReference type="GO" id="GO:0000166">
    <property type="term" value="F:nucleotide binding"/>
    <property type="evidence" value="ECO:0007669"/>
    <property type="project" value="InterPro"/>
</dbReference>
<evidence type="ECO:0000259" key="2">
    <source>
        <dbReference type="Pfam" id="PF22725"/>
    </source>
</evidence>
<accession>A0A1G2KX25</accession>
<dbReference type="InterPro" id="IPR036291">
    <property type="entry name" value="NAD(P)-bd_dom_sf"/>
</dbReference>
<dbReference type="SUPFAM" id="SSF55347">
    <property type="entry name" value="Glyceraldehyde-3-phosphate dehydrogenase-like, C-terminal domain"/>
    <property type="match status" value="1"/>
</dbReference>
<dbReference type="PANTHER" id="PTHR43377:SF1">
    <property type="entry name" value="BILIVERDIN REDUCTASE A"/>
    <property type="match status" value="1"/>
</dbReference>
<dbReference type="InterPro" id="IPR000683">
    <property type="entry name" value="Gfo/Idh/MocA-like_OxRdtase_N"/>
</dbReference>
<reference evidence="3 4" key="1">
    <citation type="journal article" date="2016" name="Nat. Commun.">
        <title>Thousands of microbial genomes shed light on interconnected biogeochemical processes in an aquifer system.</title>
        <authorList>
            <person name="Anantharaman K."/>
            <person name="Brown C.T."/>
            <person name="Hug L.A."/>
            <person name="Sharon I."/>
            <person name="Castelle C.J."/>
            <person name="Probst A.J."/>
            <person name="Thomas B.C."/>
            <person name="Singh A."/>
            <person name="Wilkins M.J."/>
            <person name="Karaoz U."/>
            <person name="Brodie E.L."/>
            <person name="Williams K.H."/>
            <person name="Hubbard S.S."/>
            <person name="Banfield J.F."/>
        </authorList>
    </citation>
    <scope>NUCLEOTIDE SEQUENCE [LARGE SCALE GENOMIC DNA]</scope>
</reference>
<dbReference type="EMBL" id="MHQN01000006">
    <property type="protein sequence ID" value="OHA04006.1"/>
    <property type="molecule type" value="Genomic_DNA"/>
</dbReference>
<sequence>MKTPLAFGVIGAGYFGKHYVRLLQDMPGAVLRAVADRSGRAVGESGVLLSLNVRRYTDAHDVLSDSSIDCVVIATPASTHHALALAALSAGKHALVEKPMAMNMEEAEDIRKAAEKSKTIFMVGHQYLYHDYVRVLKQKMDEGLLGAVRYVHAEHFSFGPIRPGIGCFWEMAVHECAIIDFLFSPGAVRDATGRSVDFLQSGREDFASAQITFENGLTAAITVSWFAPEKIRRITIAGDRGMAVFDDRREEKLKFFLRPYPIPDGEDTSSAFMAFSASEIMTPAVAAREPLRNQLDHFISCVRTGTEPASGISHGMRVMRLLDATRRVLIS</sequence>
<gene>
    <name evidence="3" type="ORF">A3C92_03625</name>
</gene>